<dbReference type="Proteomes" id="UP000288351">
    <property type="component" value="Unassembled WGS sequence"/>
</dbReference>
<dbReference type="Gene3D" id="3.40.190.10">
    <property type="entry name" value="Periplasmic binding protein-like II"/>
    <property type="match status" value="2"/>
</dbReference>
<evidence type="ECO:0000313" key="7">
    <source>
        <dbReference type="Proteomes" id="UP000288351"/>
    </source>
</evidence>
<evidence type="ECO:0000256" key="4">
    <source>
        <dbReference type="ARBA" id="ARBA00023163"/>
    </source>
</evidence>
<dbReference type="RefSeq" id="WP_016575289.1">
    <property type="nucleotide sequence ID" value="NZ_BHXC01000006.1"/>
</dbReference>
<evidence type="ECO:0000259" key="5">
    <source>
        <dbReference type="PROSITE" id="PS50931"/>
    </source>
</evidence>
<dbReference type="PROSITE" id="PS50931">
    <property type="entry name" value="HTH_LYSR"/>
    <property type="match status" value="1"/>
</dbReference>
<dbReference type="InterPro" id="IPR036390">
    <property type="entry name" value="WH_DNA-bd_sf"/>
</dbReference>
<comment type="caution">
    <text evidence="6">The sequence shown here is derived from an EMBL/GenBank/DDBJ whole genome shotgun (WGS) entry which is preliminary data.</text>
</comment>
<comment type="similarity">
    <text evidence="1">Belongs to the LysR transcriptional regulatory family.</text>
</comment>
<dbReference type="CDD" id="cd08417">
    <property type="entry name" value="PBP2_Nitroaromatics_like"/>
    <property type="match status" value="1"/>
</dbReference>
<keyword evidence="4" id="KW-0804">Transcription</keyword>
<organism evidence="6 7">
    <name type="scientific">Streptomyces noursei</name>
    <name type="common">Streptomyces albulus</name>
    <dbReference type="NCBI Taxonomy" id="1971"/>
    <lineage>
        <taxon>Bacteria</taxon>
        <taxon>Bacillati</taxon>
        <taxon>Actinomycetota</taxon>
        <taxon>Actinomycetes</taxon>
        <taxon>Kitasatosporales</taxon>
        <taxon>Streptomycetaceae</taxon>
        <taxon>Streptomyces</taxon>
    </lineage>
</organism>
<dbReference type="InterPro" id="IPR036388">
    <property type="entry name" value="WH-like_DNA-bd_sf"/>
</dbReference>
<dbReference type="InterPro" id="IPR037402">
    <property type="entry name" value="YidZ_PBP2"/>
</dbReference>
<dbReference type="SUPFAM" id="SSF53850">
    <property type="entry name" value="Periplasmic binding protein-like II"/>
    <property type="match status" value="1"/>
</dbReference>
<dbReference type="InterPro" id="IPR050389">
    <property type="entry name" value="LysR-type_TF"/>
</dbReference>
<dbReference type="InterPro" id="IPR005119">
    <property type="entry name" value="LysR_subst-bd"/>
</dbReference>
<sequence>MTENAVGAARGRDEDGAARDALLSLGPESTQLQALHALLTERSVTGAAARLGRSQPTLSSALARLRRHFGDELLTRSGNHYRLTRFAEQLRPLTGTAVAAVDRVFAAQAEFAPATSRRTFSVVSSDHGVGTVGARLVARVAAEAPQVCVRFVPVTARALGDDEEYLRTVDGVFMPHGYLNLPRSIDLHADRWVCVAAAENTAVGDRLTMDDLRTLPWVATFADRLGRAAAWRQMELLGVIPRVIAVAESFLVVPELVRASGAVALLQEKVAALVAAGPEFRVLDCPFDAVPLIEAFWWHPVHDDDPGHSWLRHCLHDIAGA</sequence>
<evidence type="ECO:0000256" key="3">
    <source>
        <dbReference type="ARBA" id="ARBA00023125"/>
    </source>
</evidence>
<keyword evidence="2" id="KW-0805">Transcription regulation</keyword>
<dbReference type="SUPFAM" id="SSF46785">
    <property type="entry name" value="Winged helix' DNA-binding domain"/>
    <property type="match status" value="1"/>
</dbReference>
<proteinExistence type="inferred from homology"/>
<evidence type="ECO:0000256" key="2">
    <source>
        <dbReference type="ARBA" id="ARBA00023015"/>
    </source>
</evidence>
<evidence type="ECO:0000313" key="6">
    <source>
        <dbReference type="EMBL" id="GCB88209.1"/>
    </source>
</evidence>
<dbReference type="InterPro" id="IPR000847">
    <property type="entry name" value="LysR_HTH_N"/>
</dbReference>
<dbReference type="PRINTS" id="PR00039">
    <property type="entry name" value="HTHLYSR"/>
</dbReference>
<dbReference type="Gene3D" id="1.10.10.10">
    <property type="entry name" value="Winged helix-like DNA-binding domain superfamily/Winged helix DNA-binding domain"/>
    <property type="match status" value="1"/>
</dbReference>
<feature type="domain" description="HTH lysR-type" evidence="5">
    <location>
        <begin position="27"/>
        <end position="84"/>
    </location>
</feature>
<evidence type="ECO:0000256" key="1">
    <source>
        <dbReference type="ARBA" id="ARBA00009437"/>
    </source>
</evidence>
<dbReference type="EMBL" id="BHXC01000006">
    <property type="protein sequence ID" value="GCB88209.1"/>
    <property type="molecule type" value="Genomic_DNA"/>
</dbReference>
<dbReference type="PANTHER" id="PTHR30118">
    <property type="entry name" value="HTH-TYPE TRANSCRIPTIONAL REGULATOR LEUO-RELATED"/>
    <property type="match status" value="1"/>
</dbReference>
<dbReference type="GO" id="GO:0003677">
    <property type="term" value="F:DNA binding"/>
    <property type="evidence" value="ECO:0007669"/>
    <property type="project" value="UniProtKB-KW"/>
</dbReference>
<keyword evidence="3" id="KW-0238">DNA-binding</keyword>
<protein>
    <submittedName>
        <fullName evidence="6">LysR family transcriptional regulator</fullName>
    </submittedName>
</protein>
<dbReference type="Pfam" id="PF00126">
    <property type="entry name" value="HTH_1"/>
    <property type="match status" value="1"/>
</dbReference>
<dbReference type="GO" id="GO:0003700">
    <property type="term" value="F:DNA-binding transcription factor activity"/>
    <property type="evidence" value="ECO:0007669"/>
    <property type="project" value="InterPro"/>
</dbReference>
<dbReference type="PANTHER" id="PTHR30118:SF15">
    <property type="entry name" value="TRANSCRIPTIONAL REGULATORY PROTEIN"/>
    <property type="match status" value="1"/>
</dbReference>
<reference evidence="6 7" key="1">
    <citation type="journal article" date="2019" name="Microbiol. Resour. Announc.">
        <title>Draft Genome Sequence of the Most Traditional epsilon-Poly-l-Lysine Producer, Streptomyces albulus NBRC14147.</title>
        <authorList>
            <person name="Yamanaka K."/>
            <person name="Hamano Y."/>
        </authorList>
    </citation>
    <scope>NUCLEOTIDE SEQUENCE [LARGE SCALE GENOMIC DNA]</scope>
    <source>
        <strain evidence="6 7">NBRC 14147</strain>
    </source>
</reference>
<gene>
    <name evidence="6" type="ORF">SALB_00878</name>
</gene>
<dbReference type="AlphaFoldDB" id="A0A401QS30"/>
<name>A0A401QS30_STRNR</name>
<accession>A0A401QS30</accession>
<dbReference type="Pfam" id="PF03466">
    <property type="entry name" value="LysR_substrate"/>
    <property type="match status" value="1"/>
</dbReference>